<dbReference type="AlphaFoldDB" id="E0CQZ0"/>
<feature type="region of interest" description="Disordered" evidence="1">
    <location>
        <begin position="57"/>
        <end position="78"/>
    </location>
</feature>
<reference evidence="3" key="1">
    <citation type="journal article" date="2007" name="Nature">
        <title>The grapevine genome sequence suggests ancestral hexaploidization in major angiosperm phyla.</title>
        <authorList>
            <consortium name="The French-Italian Public Consortium for Grapevine Genome Characterization."/>
            <person name="Jaillon O."/>
            <person name="Aury J.-M."/>
            <person name="Noel B."/>
            <person name="Policriti A."/>
            <person name="Clepet C."/>
            <person name="Casagrande A."/>
            <person name="Choisne N."/>
            <person name="Aubourg S."/>
            <person name="Vitulo N."/>
            <person name="Jubin C."/>
            <person name="Vezzi A."/>
            <person name="Legeai F."/>
            <person name="Hugueney P."/>
            <person name="Dasilva C."/>
            <person name="Horner D."/>
            <person name="Mica E."/>
            <person name="Jublot D."/>
            <person name="Poulain J."/>
            <person name="Bruyere C."/>
            <person name="Billault A."/>
            <person name="Segurens B."/>
            <person name="Gouyvenoux M."/>
            <person name="Ugarte E."/>
            <person name="Cattonaro F."/>
            <person name="Anthouard V."/>
            <person name="Vico V."/>
            <person name="Del Fabbro C."/>
            <person name="Alaux M."/>
            <person name="Di Gaspero G."/>
            <person name="Dumas V."/>
            <person name="Felice N."/>
            <person name="Paillard S."/>
            <person name="Juman I."/>
            <person name="Moroldo M."/>
            <person name="Scalabrin S."/>
            <person name="Canaguier A."/>
            <person name="Le Clainche I."/>
            <person name="Malacrida G."/>
            <person name="Durand E."/>
            <person name="Pesole G."/>
            <person name="Laucou V."/>
            <person name="Chatelet P."/>
            <person name="Merdinoglu D."/>
            <person name="Delledonne M."/>
            <person name="Pezzotti M."/>
            <person name="Lecharny A."/>
            <person name="Scarpelli C."/>
            <person name="Artiguenave F."/>
            <person name="Pe M.E."/>
            <person name="Valle G."/>
            <person name="Morgante M."/>
            <person name="Caboche M."/>
            <person name="Adam-Blondon A.-F."/>
            <person name="Weissenbach J."/>
            <person name="Quetier F."/>
            <person name="Wincker P."/>
        </authorList>
    </citation>
    <scope>NUCLEOTIDE SEQUENCE [LARGE SCALE GENOMIC DNA]</scope>
    <source>
        <strain evidence="3">cv. Pinot noir / PN40024</strain>
    </source>
</reference>
<protein>
    <submittedName>
        <fullName evidence="2">Uncharacterized protein</fullName>
    </submittedName>
</protein>
<dbReference type="InParanoid" id="E0CQZ0"/>
<accession>E0CQZ0</accession>
<organism evidence="2 3">
    <name type="scientific">Vitis vinifera</name>
    <name type="common">Grape</name>
    <dbReference type="NCBI Taxonomy" id="29760"/>
    <lineage>
        <taxon>Eukaryota</taxon>
        <taxon>Viridiplantae</taxon>
        <taxon>Streptophyta</taxon>
        <taxon>Embryophyta</taxon>
        <taxon>Tracheophyta</taxon>
        <taxon>Spermatophyta</taxon>
        <taxon>Magnoliopsida</taxon>
        <taxon>eudicotyledons</taxon>
        <taxon>Gunneridae</taxon>
        <taxon>Pentapetalae</taxon>
        <taxon>rosids</taxon>
        <taxon>Vitales</taxon>
        <taxon>Vitaceae</taxon>
        <taxon>Viteae</taxon>
        <taxon>Vitis</taxon>
    </lineage>
</organism>
<name>E0CQZ0_VITVI</name>
<dbReference type="EMBL" id="FN595227">
    <property type="protein sequence ID" value="CBI18944.3"/>
    <property type="molecule type" value="Genomic_DNA"/>
</dbReference>
<evidence type="ECO:0000313" key="3">
    <source>
        <dbReference type="Proteomes" id="UP000009183"/>
    </source>
</evidence>
<keyword evidence="3" id="KW-1185">Reference proteome</keyword>
<evidence type="ECO:0000256" key="1">
    <source>
        <dbReference type="SAM" id="MobiDB-lite"/>
    </source>
</evidence>
<dbReference type="HOGENOM" id="CLU_2417674_0_0_1"/>
<sequence>MNHQTVIAPSDSGFMELPEAFLHAVMMLKNPFSSKYMIRTCQMTDYSWNLARNSRHETSQNITAGDETEWKSEKFPETSLVSQRSAKREVTW</sequence>
<proteinExistence type="predicted"/>
<dbReference type="OrthoDB" id="10385530at2759"/>
<evidence type="ECO:0000313" key="2">
    <source>
        <dbReference type="EMBL" id="CBI18944.3"/>
    </source>
</evidence>
<dbReference type="PaxDb" id="29760-VIT_18s0001g01240.t01"/>
<gene>
    <name evidence="2" type="ordered locus">VIT_18s0001g01240</name>
</gene>
<dbReference type="Proteomes" id="UP000009183">
    <property type="component" value="Chromosome 18"/>
</dbReference>